<evidence type="ECO:0000313" key="3">
    <source>
        <dbReference type="EMBL" id="WOG93315.1"/>
    </source>
</evidence>
<sequence length="808" mass="94154">MSVRRLFISCSCFSSRNTGLVNECLHYKMSSFLAIGWFSLSTLLLPLFGIVFSYIFRKHSSMNYSSSFNYVKEENNIDDSENDGLFKDGNSDFCLRFKFPTYEEFSRSEYDSCNLISFEEKPSLSSRKYEFTPTESVSGFVDEMEPSRYKVERVNAEMKSCSFGNGEVKEDELWLDRVISSLYVEAESDHKEGYKVKGDELLLDRVISPLHVEADSDEKEIHKGSTDGLSVEHVIKDNDAPEVMGDEENLISEKDKSDACDEEEEPSSMDNGFLEAFSSNDVHTFKSHLVDSCNNGFLSDGEFGGTFVLDHMMDLDEHKEESDMKMKELDKENQESEDLGEEDSDIVKELRIFEEESLQPSHKFKYNFLSEKHFGEQLESSGRRDHNYIKGSGKLASPGLKNDSVMDSDQDTNKLETLWEHQDLIEQLKMELKKVRATGLPTILEESESPKIIEDLKPWKFDDKFHHDNPMGELHKFYKSFRERMRKFDILNYQKMYAIGFLQLKDPHQSISVEKSSAVDITTSLWENLYMYKSKKHETDPTKKFIKELQSDLELVYVGQMCLSWEILHWQYEVALDLWESDPRGIHRYNEVAGEFQQFQVLIQRFLEDESIEGSRVQNYVKHRCVLRNLLQVPIIRGKCNLDNITDISKDKKKSRTSKRDEYSITSDMLVEIVEESIRIYWRFIRADKNCSTAILKSRKGQTELQDPADSQTFREVQKDFKKKDRMLKDQIRSGNCILKKLKKCREDDAEDQVLIFFSQVDMKLVSRVLNMQRLTADQLAWCRNKLNTISFVNRKIHVEPSFCLFPC</sequence>
<feature type="transmembrane region" description="Helical" evidence="2">
    <location>
        <begin position="34"/>
        <end position="56"/>
    </location>
</feature>
<reference evidence="3" key="1">
    <citation type="journal article" date="2016" name="Nat. Genet.">
        <title>A high-quality carrot genome assembly provides new insights into carotenoid accumulation and asterid genome evolution.</title>
        <authorList>
            <person name="Iorizzo M."/>
            <person name="Ellison S."/>
            <person name="Senalik D."/>
            <person name="Zeng P."/>
            <person name="Satapoomin P."/>
            <person name="Huang J."/>
            <person name="Bowman M."/>
            <person name="Iovene M."/>
            <person name="Sanseverino W."/>
            <person name="Cavagnaro P."/>
            <person name="Yildiz M."/>
            <person name="Macko-Podgorni A."/>
            <person name="Moranska E."/>
            <person name="Grzebelus E."/>
            <person name="Grzebelus D."/>
            <person name="Ashrafi H."/>
            <person name="Zheng Z."/>
            <person name="Cheng S."/>
            <person name="Spooner D."/>
            <person name="Van Deynze A."/>
            <person name="Simon P."/>
        </authorList>
    </citation>
    <scope>NUCLEOTIDE SEQUENCE</scope>
    <source>
        <tissue evidence="3">Leaf</tissue>
    </source>
</reference>
<feature type="compositionally biased region" description="Basic and acidic residues" evidence="1">
    <location>
        <begin position="319"/>
        <end position="334"/>
    </location>
</feature>
<keyword evidence="2" id="KW-0472">Membrane</keyword>
<accession>A0AAF1AV30</accession>
<feature type="region of interest" description="Disordered" evidence="1">
    <location>
        <begin position="319"/>
        <end position="342"/>
    </location>
</feature>
<dbReference type="InterPro" id="IPR012870">
    <property type="entry name" value="DUF1666"/>
</dbReference>
<reference evidence="3" key="2">
    <citation type="submission" date="2022-03" db="EMBL/GenBank/DDBJ databases">
        <title>Draft title - Genomic analysis of global carrot germplasm unveils the trajectory of domestication and the origin of high carotenoid orange carrot.</title>
        <authorList>
            <person name="Iorizzo M."/>
            <person name="Ellison S."/>
            <person name="Senalik D."/>
            <person name="Macko-Podgorni A."/>
            <person name="Grzebelus D."/>
            <person name="Bostan H."/>
            <person name="Rolling W."/>
            <person name="Curaba J."/>
            <person name="Simon P."/>
        </authorList>
    </citation>
    <scope>NUCLEOTIDE SEQUENCE</scope>
    <source>
        <tissue evidence="3">Leaf</tissue>
    </source>
</reference>
<keyword evidence="4" id="KW-1185">Reference proteome</keyword>
<feature type="region of interest" description="Disordered" evidence="1">
    <location>
        <begin position="250"/>
        <end position="269"/>
    </location>
</feature>
<dbReference type="EMBL" id="CP093345">
    <property type="protein sequence ID" value="WOG93315.1"/>
    <property type="molecule type" value="Genomic_DNA"/>
</dbReference>
<dbReference type="Proteomes" id="UP000077755">
    <property type="component" value="Chromosome 3"/>
</dbReference>
<evidence type="ECO:0000313" key="4">
    <source>
        <dbReference type="Proteomes" id="UP000077755"/>
    </source>
</evidence>
<dbReference type="PANTHER" id="PTHR46741">
    <property type="entry name" value="OS09G0413600 PROTEIN"/>
    <property type="match status" value="1"/>
</dbReference>
<keyword evidence="2" id="KW-0812">Transmembrane</keyword>
<organism evidence="3 4">
    <name type="scientific">Daucus carota subsp. sativus</name>
    <name type="common">Carrot</name>
    <dbReference type="NCBI Taxonomy" id="79200"/>
    <lineage>
        <taxon>Eukaryota</taxon>
        <taxon>Viridiplantae</taxon>
        <taxon>Streptophyta</taxon>
        <taxon>Embryophyta</taxon>
        <taxon>Tracheophyta</taxon>
        <taxon>Spermatophyta</taxon>
        <taxon>Magnoliopsida</taxon>
        <taxon>eudicotyledons</taxon>
        <taxon>Gunneridae</taxon>
        <taxon>Pentapetalae</taxon>
        <taxon>asterids</taxon>
        <taxon>campanulids</taxon>
        <taxon>Apiales</taxon>
        <taxon>Apiaceae</taxon>
        <taxon>Apioideae</taxon>
        <taxon>Scandiceae</taxon>
        <taxon>Daucinae</taxon>
        <taxon>Daucus</taxon>
        <taxon>Daucus sect. Daucus</taxon>
    </lineage>
</organism>
<dbReference type="AlphaFoldDB" id="A0AAF1AV30"/>
<evidence type="ECO:0000256" key="1">
    <source>
        <dbReference type="SAM" id="MobiDB-lite"/>
    </source>
</evidence>
<dbReference type="Pfam" id="PF07891">
    <property type="entry name" value="DUF1666"/>
    <property type="match status" value="1"/>
</dbReference>
<keyword evidence="2" id="KW-1133">Transmembrane helix</keyword>
<dbReference type="PANTHER" id="PTHR46741:SF2">
    <property type="entry name" value="RIBOSOMAL PROTEIN L34AE"/>
    <property type="match status" value="1"/>
</dbReference>
<evidence type="ECO:0008006" key="5">
    <source>
        <dbReference type="Google" id="ProtNLM"/>
    </source>
</evidence>
<gene>
    <name evidence="3" type="ORF">DCAR_0312596</name>
</gene>
<evidence type="ECO:0000256" key="2">
    <source>
        <dbReference type="SAM" id="Phobius"/>
    </source>
</evidence>
<name>A0AAF1AV30_DAUCS</name>
<protein>
    <recommendedName>
        <fullName evidence="5">Ribosomal protein L34Ae</fullName>
    </recommendedName>
</protein>
<proteinExistence type="predicted"/>